<proteinExistence type="predicted"/>
<gene>
    <name evidence="5" type="ORF">PCOS0759_LOCUS4591</name>
    <name evidence="6" type="ORF">PCOS0759_LOCUS4592</name>
</gene>
<feature type="compositionally biased region" description="Polar residues" evidence="3">
    <location>
        <begin position="1"/>
        <end position="10"/>
    </location>
</feature>
<dbReference type="InterPro" id="IPR000504">
    <property type="entry name" value="RRM_dom"/>
</dbReference>
<evidence type="ECO:0000313" key="5">
    <source>
        <dbReference type="EMBL" id="CAD9081351.1"/>
    </source>
</evidence>
<dbReference type="Pfam" id="PF00076">
    <property type="entry name" value="RRM_1"/>
    <property type="match status" value="1"/>
</dbReference>
<accession>A0A6U0KRN2</accession>
<evidence type="ECO:0000259" key="4">
    <source>
        <dbReference type="PROSITE" id="PS50102"/>
    </source>
</evidence>
<protein>
    <recommendedName>
        <fullName evidence="4">RRM domain-containing protein</fullName>
    </recommendedName>
</protein>
<dbReference type="AlphaFoldDB" id="A0A6U0KRN2"/>
<dbReference type="PANTHER" id="PTHR47640">
    <property type="entry name" value="TRNA SELENOCYSTEINE 1-ASSOCIATED PROTEIN 1-RELATED-RELATED"/>
    <property type="match status" value="1"/>
</dbReference>
<keyword evidence="1 2" id="KW-0694">RNA-binding</keyword>
<name>A0A6U0KRN2_9EUKA</name>
<organism evidence="6">
    <name type="scientific">Percolomonas cosmopolitus</name>
    <dbReference type="NCBI Taxonomy" id="63605"/>
    <lineage>
        <taxon>Eukaryota</taxon>
        <taxon>Discoba</taxon>
        <taxon>Heterolobosea</taxon>
        <taxon>Tetramitia</taxon>
        <taxon>Eutetramitia</taxon>
        <taxon>Percolomonadidae</taxon>
        <taxon>Percolomonas</taxon>
    </lineage>
</organism>
<dbReference type="InterPro" id="IPR012677">
    <property type="entry name" value="Nucleotide-bd_a/b_plait_sf"/>
</dbReference>
<evidence type="ECO:0000313" key="6">
    <source>
        <dbReference type="EMBL" id="CAD9081352.1"/>
    </source>
</evidence>
<reference evidence="6" key="1">
    <citation type="submission" date="2021-01" db="EMBL/GenBank/DDBJ databases">
        <authorList>
            <person name="Corre E."/>
            <person name="Pelletier E."/>
            <person name="Niang G."/>
            <person name="Scheremetjew M."/>
            <person name="Finn R."/>
            <person name="Kale V."/>
            <person name="Holt S."/>
            <person name="Cochrane G."/>
            <person name="Meng A."/>
            <person name="Brown T."/>
            <person name="Cohen L."/>
        </authorList>
    </citation>
    <scope>NUCLEOTIDE SEQUENCE</scope>
    <source>
        <strain evidence="6">WS</strain>
    </source>
</reference>
<sequence length="342" mass="38457">MSSTSSNPPLHSNHEDQSDEDLDAFLSEIKSMEKEETTENSDTVQKKEHPAKTVQIGPVIPFSPKEAKSVAATPAPSIGPSIPEEFLNRRKRKADEAGISSESGGTKKKRLIHPTMLASGMPVRAKFSQKQLSAKPKIMSETERILKFKETYETMNQKVLEKTTKSAHEDFCSAKGGRHYSSWDGYDPYRHQDYEAIKRNLERDRQEQEKAAAPGNVSILKGTTTYQKSDKKIAQRSFGGETWEDASLLEWPENDYRIFVGNLPPDVDDAVLLQAFSKYKSVAKVHVVYNKKTEEPKGFGFVSFLDPEEYVNALDTMDGEYIGSRMVQLKPSKWKKRTQGGG</sequence>
<dbReference type="EMBL" id="HBGD01005536">
    <property type="protein sequence ID" value="CAD9081352.1"/>
    <property type="molecule type" value="Transcribed_RNA"/>
</dbReference>
<dbReference type="SMART" id="SM00360">
    <property type="entry name" value="RRM"/>
    <property type="match status" value="1"/>
</dbReference>
<feature type="domain" description="RRM" evidence="4">
    <location>
        <begin position="256"/>
        <end position="334"/>
    </location>
</feature>
<dbReference type="EMBL" id="HBGD01005535">
    <property type="protein sequence ID" value="CAD9081351.1"/>
    <property type="molecule type" value="Transcribed_RNA"/>
</dbReference>
<dbReference type="Gene3D" id="3.30.70.330">
    <property type="match status" value="1"/>
</dbReference>
<dbReference type="GO" id="GO:0003729">
    <property type="term" value="F:mRNA binding"/>
    <property type="evidence" value="ECO:0007669"/>
    <property type="project" value="InterPro"/>
</dbReference>
<evidence type="ECO:0000256" key="3">
    <source>
        <dbReference type="SAM" id="MobiDB-lite"/>
    </source>
</evidence>
<dbReference type="InterPro" id="IPR050825">
    <property type="entry name" value="RBM42_RBP45_47-like"/>
</dbReference>
<feature type="region of interest" description="Disordered" evidence="3">
    <location>
        <begin position="1"/>
        <end position="109"/>
    </location>
</feature>
<evidence type="ECO:0000256" key="2">
    <source>
        <dbReference type="PROSITE-ProRule" id="PRU00176"/>
    </source>
</evidence>
<evidence type="ECO:0000256" key="1">
    <source>
        <dbReference type="ARBA" id="ARBA00022884"/>
    </source>
</evidence>
<dbReference type="PROSITE" id="PS50102">
    <property type="entry name" value="RRM"/>
    <property type="match status" value="1"/>
</dbReference>
<dbReference type="SUPFAM" id="SSF54928">
    <property type="entry name" value="RNA-binding domain, RBD"/>
    <property type="match status" value="1"/>
</dbReference>
<dbReference type="InterPro" id="IPR035979">
    <property type="entry name" value="RBD_domain_sf"/>
</dbReference>